<proteinExistence type="predicted"/>
<dbReference type="GO" id="GO:0006355">
    <property type="term" value="P:regulation of DNA-templated transcription"/>
    <property type="evidence" value="ECO:0007669"/>
    <property type="project" value="InterPro"/>
</dbReference>
<evidence type="ECO:0000313" key="1">
    <source>
        <dbReference type="EMBL" id="EHM39056.1"/>
    </source>
</evidence>
<dbReference type="Proteomes" id="UP000005959">
    <property type="component" value="Unassembled WGS sequence"/>
</dbReference>
<organism evidence="1 2">
    <name type="scientific">Hafnia alvei ATCC 51873</name>
    <dbReference type="NCBI Taxonomy" id="1002364"/>
    <lineage>
        <taxon>Bacteria</taxon>
        <taxon>Pseudomonadati</taxon>
        <taxon>Pseudomonadota</taxon>
        <taxon>Gammaproteobacteria</taxon>
        <taxon>Enterobacterales</taxon>
        <taxon>Hafniaceae</taxon>
        <taxon>Hafnia</taxon>
    </lineage>
</organism>
<sequence length="104" mass="12169">MINQISVLNSRHILQEMEEPARICQLSDLKSRRQVTLRFLIHCCCRVERIVISRKPLQMALNSPLDLDVNAMSVIKQAFLPIEEADAMRLSDAEFIYIYERLYC</sequence>
<dbReference type="HOGENOM" id="CLU_153780_0_0_6"/>
<accession>G9YBT3</accession>
<gene>
    <name evidence="1" type="ORF">HMPREF0454_04192</name>
</gene>
<dbReference type="PATRIC" id="fig|1002364.3.peg.3766"/>
<dbReference type="SUPFAM" id="SSF63520">
    <property type="entry name" value="PTS-regulatory domain, PRD"/>
    <property type="match status" value="1"/>
</dbReference>
<name>G9YBT3_HAFAL</name>
<dbReference type="AlphaFoldDB" id="G9YBT3"/>
<evidence type="ECO:0000313" key="2">
    <source>
        <dbReference type="Proteomes" id="UP000005959"/>
    </source>
</evidence>
<comment type="caution">
    <text evidence="1">The sequence shown here is derived from an EMBL/GenBank/DDBJ whole genome shotgun (WGS) entry which is preliminary data.</text>
</comment>
<reference evidence="1 2" key="1">
    <citation type="submission" date="2011-08" db="EMBL/GenBank/DDBJ databases">
        <authorList>
            <person name="Weinstock G."/>
            <person name="Sodergren E."/>
            <person name="Clifton S."/>
            <person name="Fulton L."/>
            <person name="Fulton B."/>
            <person name="Courtney L."/>
            <person name="Fronick C."/>
            <person name="Harrison M."/>
            <person name="Strong C."/>
            <person name="Farmer C."/>
            <person name="Delahaunty K."/>
            <person name="Markovic C."/>
            <person name="Hall O."/>
            <person name="Minx P."/>
            <person name="Tomlinson C."/>
            <person name="Mitreva M."/>
            <person name="Hou S."/>
            <person name="Chen J."/>
            <person name="Wollam A."/>
            <person name="Pepin K.H."/>
            <person name="Johnson M."/>
            <person name="Bhonagiri V."/>
            <person name="Zhang X."/>
            <person name="Suruliraj S."/>
            <person name="Warren W."/>
            <person name="Chinwalla A."/>
            <person name="Mardis E.R."/>
            <person name="Wilson R.K."/>
        </authorList>
    </citation>
    <scope>NUCLEOTIDE SEQUENCE [LARGE SCALE GENOMIC DNA]</scope>
    <source>
        <strain evidence="1 2">ATCC 51873</strain>
    </source>
</reference>
<protein>
    <submittedName>
        <fullName evidence="1">PRD domain protein</fullName>
    </submittedName>
</protein>
<dbReference type="InterPro" id="IPR036634">
    <property type="entry name" value="PRD_sf"/>
</dbReference>
<dbReference type="EMBL" id="AGCI01000099">
    <property type="protein sequence ID" value="EHM39056.1"/>
    <property type="molecule type" value="Genomic_DNA"/>
</dbReference>